<sequence>MSTSNYSDLLPNLFRLEFSKMTAVLCRHFGLKHIELAEDIAGDAFLKASEYWPVHGIPDNPTGWLYTVAKNKARDYLKHTAIFEQKVRDAIKTDEAEPEVEFSDQSIHDSQLAMIFAVCNPVIPQSAQICLALQVLCGFGVEEIAGAFLAKPETIKKRLQRARAQLRNVNFSITVPQQTGPRLDAVLKTLYLLFNEGYFSKTHDRLIRKDLCMEAMRLTHLLSGTPAADALMALFCYQSSRLDARTDDEGQTVLFDEQDKSLWDQSLIDRGNSYLVNAFTGDTVSTYHLEAAIAYWHTTADNSQKWPHILSLYDQLLTLAYSPITALNRTFAFAKVHGHAAAIPAAEKLGLDQMGTYHQLLGFLYTGLQPGKAIHHYQKAIELSASKEERQNLERLQAAASV</sequence>
<reference evidence="3 4" key="1">
    <citation type="submission" date="2019-03" db="EMBL/GenBank/DDBJ databases">
        <title>Genomic Encyclopedia of Type Strains, Phase IV (KMG-IV): sequencing the most valuable type-strain genomes for metagenomic binning, comparative biology and taxonomic classification.</title>
        <authorList>
            <person name="Goeker M."/>
        </authorList>
    </citation>
    <scope>NUCLEOTIDE SEQUENCE [LARGE SCALE GENOMIC DNA]</scope>
    <source>
        <strain evidence="3 4">DSM 100059</strain>
    </source>
</reference>
<dbReference type="PANTHER" id="PTHR47756:SF2">
    <property type="entry name" value="BLL6612 PROTEIN"/>
    <property type="match status" value="1"/>
</dbReference>
<dbReference type="Gene3D" id="1.10.10.10">
    <property type="entry name" value="Winged helix-like DNA-binding domain superfamily/Winged helix DNA-binding domain"/>
    <property type="match status" value="1"/>
</dbReference>
<dbReference type="RefSeq" id="WP_211352111.1">
    <property type="nucleotide sequence ID" value="NZ_SODV01000001.1"/>
</dbReference>
<dbReference type="Pfam" id="PF04542">
    <property type="entry name" value="Sigma70_r2"/>
    <property type="match status" value="1"/>
</dbReference>
<accession>A0A4V3GM81</accession>
<dbReference type="AlphaFoldDB" id="A0A4V3GM81"/>
<feature type="domain" description="RNA polymerase sigma-70 region 2" evidence="1">
    <location>
        <begin position="26"/>
        <end position="79"/>
    </location>
</feature>
<dbReference type="EMBL" id="SODV01000001">
    <property type="protein sequence ID" value="TDX02333.1"/>
    <property type="molecule type" value="Genomic_DNA"/>
</dbReference>
<dbReference type="PANTHER" id="PTHR47756">
    <property type="entry name" value="BLL6612 PROTEIN-RELATED"/>
    <property type="match status" value="1"/>
</dbReference>
<dbReference type="InterPro" id="IPR007627">
    <property type="entry name" value="RNA_pol_sigma70_r2"/>
</dbReference>
<dbReference type="Proteomes" id="UP000294498">
    <property type="component" value="Unassembled WGS sequence"/>
</dbReference>
<proteinExistence type="predicted"/>
<dbReference type="Pfam" id="PF20239">
    <property type="entry name" value="DUF6596"/>
    <property type="match status" value="1"/>
</dbReference>
<dbReference type="GO" id="GO:0006352">
    <property type="term" value="P:DNA-templated transcription initiation"/>
    <property type="evidence" value="ECO:0007669"/>
    <property type="project" value="InterPro"/>
</dbReference>
<dbReference type="Gene3D" id="1.10.1740.10">
    <property type="match status" value="1"/>
</dbReference>
<evidence type="ECO:0000313" key="3">
    <source>
        <dbReference type="EMBL" id="TDX02333.1"/>
    </source>
</evidence>
<dbReference type="InterPro" id="IPR046531">
    <property type="entry name" value="DUF6596"/>
</dbReference>
<evidence type="ECO:0000259" key="1">
    <source>
        <dbReference type="Pfam" id="PF04542"/>
    </source>
</evidence>
<dbReference type="InterPro" id="IPR013325">
    <property type="entry name" value="RNA_pol_sigma_r2"/>
</dbReference>
<organism evidence="3 4">
    <name type="scientific">Dinghuibacter silviterrae</name>
    <dbReference type="NCBI Taxonomy" id="1539049"/>
    <lineage>
        <taxon>Bacteria</taxon>
        <taxon>Pseudomonadati</taxon>
        <taxon>Bacteroidota</taxon>
        <taxon>Chitinophagia</taxon>
        <taxon>Chitinophagales</taxon>
        <taxon>Chitinophagaceae</taxon>
        <taxon>Dinghuibacter</taxon>
    </lineage>
</organism>
<keyword evidence="4" id="KW-1185">Reference proteome</keyword>
<evidence type="ECO:0000313" key="4">
    <source>
        <dbReference type="Proteomes" id="UP000294498"/>
    </source>
</evidence>
<name>A0A4V3GM81_9BACT</name>
<gene>
    <name evidence="3" type="ORF">EDB95_3391</name>
</gene>
<feature type="domain" description="DUF6596" evidence="2">
    <location>
        <begin position="182"/>
        <end position="278"/>
    </location>
</feature>
<dbReference type="SUPFAM" id="SSF88659">
    <property type="entry name" value="Sigma3 and sigma4 domains of RNA polymerase sigma factors"/>
    <property type="match status" value="1"/>
</dbReference>
<dbReference type="InterPro" id="IPR036388">
    <property type="entry name" value="WH-like_DNA-bd_sf"/>
</dbReference>
<comment type="caution">
    <text evidence="3">The sequence shown here is derived from an EMBL/GenBank/DDBJ whole genome shotgun (WGS) entry which is preliminary data.</text>
</comment>
<evidence type="ECO:0000259" key="2">
    <source>
        <dbReference type="Pfam" id="PF20239"/>
    </source>
</evidence>
<dbReference type="SUPFAM" id="SSF88946">
    <property type="entry name" value="Sigma2 domain of RNA polymerase sigma factors"/>
    <property type="match status" value="1"/>
</dbReference>
<dbReference type="InterPro" id="IPR013324">
    <property type="entry name" value="RNA_pol_sigma_r3/r4-like"/>
</dbReference>
<protein>
    <submittedName>
        <fullName evidence="3">RNA polymerase sigma-70 factor (ECF subfamily)</fullName>
    </submittedName>
</protein>
<dbReference type="GO" id="GO:0003700">
    <property type="term" value="F:DNA-binding transcription factor activity"/>
    <property type="evidence" value="ECO:0007669"/>
    <property type="project" value="InterPro"/>
</dbReference>